<organism evidence="1 2">
    <name type="scientific">Nostoc cycadae WK-1</name>
    <dbReference type="NCBI Taxonomy" id="1861711"/>
    <lineage>
        <taxon>Bacteria</taxon>
        <taxon>Bacillati</taxon>
        <taxon>Cyanobacteriota</taxon>
        <taxon>Cyanophyceae</taxon>
        <taxon>Nostocales</taxon>
        <taxon>Nostocaceae</taxon>
        <taxon>Nostoc</taxon>
    </lineage>
</organism>
<dbReference type="RefSeq" id="WP_187308052.1">
    <property type="nucleotide sequence ID" value="NZ_DF978422.1"/>
</dbReference>
<name>A0A2H6LCE9_9NOSO</name>
<sequence length="238" mass="28378">MMWSINIKTFMEPENLSELIAKTDIEIYRLGWNVEWGRDYLIKTYGKRSRVLLTEEELLEFLRYLEAQPTPLEAQPTPPIEEILITKINTELERLWWTEEDEHEYLTKTYNQPSLTGLTQKELINFFRYLKSQPEIVNPYDIDNDYEEFQFDIDDEYGEAEDLDTYTEELGKAVNKPSSEDIAKTDVQMQRLGLNEQWLRDHLVKTYGKRGRYLLTEEELLDFLHYLESQPTPIDEST</sequence>
<proteinExistence type="predicted"/>
<gene>
    <name evidence="1" type="ORF">NCWK1_0592</name>
</gene>
<keyword evidence="2" id="KW-1185">Reference proteome</keyword>
<reference evidence="2" key="1">
    <citation type="journal article" date="2018" name="Genome Announc.">
        <title>Draft Genome Sequence of the Nitrogen-Fixing and Hormogonia-Inducing Cyanobacterium Nostoc cycadae Strain WK-1, Isolated from the Coralloid Roots of Cycas revoluta.</title>
        <authorList>
            <person name="Kanesaki Y."/>
            <person name="Hirose M."/>
            <person name="Hirose Y."/>
            <person name="Fujisawa T."/>
            <person name="Nakamura Y."/>
            <person name="Watanabe S."/>
            <person name="Matsunaga S."/>
            <person name="Uchida H."/>
            <person name="Murakami A."/>
        </authorList>
    </citation>
    <scope>NUCLEOTIDE SEQUENCE [LARGE SCALE GENOMIC DNA]</scope>
    <source>
        <strain evidence="2">WK-1</strain>
    </source>
</reference>
<evidence type="ECO:0000313" key="1">
    <source>
        <dbReference type="EMBL" id="GBE90872.1"/>
    </source>
</evidence>
<evidence type="ECO:0000313" key="2">
    <source>
        <dbReference type="Proteomes" id="UP000236527"/>
    </source>
</evidence>
<comment type="caution">
    <text evidence="1">The sequence shown here is derived from an EMBL/GenBank/DDBJ whole genome shotgun (WGS) entry which is preliminary data.</text>
</comment>
<accession>A0A2H6LCE9</accession>
<protein>
    <submittedName>
        <fullName evidence="1">Uncharacterized protein</fullName>
    </submittedName>
</protein>
<dbReference type="EMBL" id="BDGE01000010">
    <property type="protein sequence ID" value="GBE90872.1"/>
    <property type="molecule type" value="Genomic_DNA"/>
</dbReference>
<dbReference type="AlphaFoldDB" id="A0A2H6LCE9"/>
<dbReference type="Proteomes" id="UP000236527">
    <property type="component" value="Unassembled WGS sequence"/>
</dbReference>